<reference evidence="1" key="2">
    <citation type="journal article" date="2022" name="New Phytol.">
        <title>Evolutionary transition to the ectomycorrhizal habit in the genomes of a hyperdiverse lineage of mushroom-forming fungi.</title>
        <authorList>
            <person name="Looney B."/>
            <person name="Miyauchi S."/>
            <person name="Morin E."/>
            <person name="Drula E."/>
            <person name="Courty P.E."/>
            <person name="Kohler A."/>
            <person name="Kuo A."/>
            <person name="LaButti K."/>
            <person name="Pangilinan J."/>
            <person name="Lipzen A."/>
            <person name="Riley R."/>
            <person name="Andreopoulos W."/>
            <person name="He G."/>
            <person name="Johnson J."/>
            <person name="Nolan M."/>
            <person name="Tritt A."/>
            <person name="Barry K.W."/>
            <person name="Grigoriev I.V."/>
            <person name="Nagy L.G."/>
            <person name="Hibbett D."/>
            <person name="Henrissat B."/>
            <person name="Matheny P.B."/>
            <person name="Labbe J."/>
            <person name="Martin F.M."/>
        </authorList>
    </citation>
    <scope>NUCLEOTIDE SEQUENCE</scope>
    <source>
        <strain evidence="1">FP105234-sp</strain>
    </source>
</reference>
<dbReference type="Proteomes" id="UP000814033">
    <property type="component" value="Unassembled WGS sequence"/>
</dbReference>
<accession>A0ACB8RGY8</accession>
<proteinExistence type="predicted"/>
<protein>
    <submittedName>
        <fullName evidence="1">Multicopper oxidase</fullName>
    </submittedName>
</protein>
<organism evidence="1 2">
    <name type="scientific">Auriscalpium vulgare</name>
    <dbReference type="NCBI Taxonomy" id="40419"/>
    <lineage>
        <taxon>Eukaryota</taxon>
        <taxon>Fungi</taxon>
        <taxon>Dikarya</taxon>
        <taxon>Basidiomycota</taxon>
        <taxon>Agaricomycotina</taxon>
        <taxon>Agaricomycetes</taxon>
        <taxon>Russulales</taxon>
        <taxon>Auriscalpiaceae</taxon>
        <taxon>Auriscalpium</taxon>
    </lineage>
</organism>
<keyword evidence="2" id="KW-1185">Reference proteome</keyword>
<evidence type="ECO:0000313" key="1">
    <source>
        <dbReference type="EMBL" id="KAI0043451.1"/>
    </source>
</evidence>
<reference evidence="1" key="1">
    <citation type="submission" date="2021-02" db="EMBL/GenBank/DDBJ databases">
        <authorList>
            <consortium name="DOE Joint Genome Institute"/>
            <person name="Ahrendt S."/>
            <person name="Looney B.P."/>
            <person name="Miyauchi S."/>
            <person name="Morin E."/>
            <person name="Drula E."/>
            <person name="Courty P.E."/>
            <person name="Chicoki N."/>
            <person name="Fauchery L."/>
            <person name="Kohler A."/>
            <person name="Kuo A."/>
            <person name="Labutti K."/>
            <person name="Pangilinan J."/>
            <person name="Lipzen A."/>
            <person name="Riley R."/>
            <person name="Andreopoulos W."/>
            <person name="He G."/>
            <person name="Johnson J."/>
            <person name="Barry K.W."/>
            <person name="Grigoriev I.V."/>
            <person name="Nagy L."/>
            <person name="Hibbett D."/>
            <person name="Henrissat B."/>
            <person name="Matheny P.B."/>
            <person name="Labbe J."/>
            <person name="Martin F."/>
        </authorList>
    </citation>
    <scope>NUCLEOTIDE SEQUENCE</scope>
    <source>
        <strain evidence="1">FP105234-sp</strain>
    </source>
</reference>
<dbReference type="EMBL" id="MU276018">
    <property type="protein sequence ID" value="KAI0043451.1"/>
    <property type="molecule type" value="Genomic_DNA"/>
</dbReference>
<sequence length="520" mass="56320">MSSPSLIVLLSLCAGALAAIGPIADLPIVNKVIAPDGFSRSTVLAGGTFPGPVITAFKGDQLKINVKDELTDSDMDLPTTIHWHGIFQKTTNYADGTAFVTQCPLIPNHSFLYDFNVGNQAGTFWYHSHFSNQYCDGLRGAIVLYDRNDPQKYLYDVDDESTVITIADWYHYLSHDQPANGVPAWATGLINGKGRYPGGPSVPLAVVNVVHGKRYRFRLVQVSCDPSFTFYIDQHLLTIIEVDGNNVHPLVVDNLQIFAGQRYSVVLNANQPVGNYWIRSPPIDPADPNSPASSIAGGQNSAILRYAGAPVQDPTTSSNLHLPLVETNLHPLNNARAPGRPVPGGADINIQLDVAINAAVTAFVVNGFTYEPPSVPALLQILSGASQAQDLLPKGSYYGLAPNKVVELVIPGGALGGPHPVHLHGHAFSVVRSAGNATYNFDNPVVRDVVNMGDSTDEVTIRFVTDNPGPWFFHCHIDWHLTAGFAVVFVEDDPDIPSRDPVPTSWRQLCPLYNNFINGH</sequence>
<evidence type="ECO:0000313" key="2">
    <source>
        <dbReference type="Proteomes" id="UP000814033"/>
    </source>
</evidence>
<gene>
    <name evidence="1" type="ORF">FA95DRAFT_1609393</name>
</gene>
<comment type="caution">
    <text evidence="1">The sequence shown here is derived from an EMBL/GenBank/DDBJ whole genome shotgun (WGS) entry which is preliminary data.</text>
</comment>
<name>A0ACB8RGY8_9AGAM</name>